<evidence type="ECO:0000313" key="2">
    <source>
        <dbReference type="EMBL" id="SBS32281.1"/>
    </source>
</evidence>
<dbReference type="Proteomes" id="UP000092627">
    <property type="component" value="Unassembled WGS sequence"/>
</dbReference>
<proteinExistence type="predicted"/>
<protein>
    <recommendedName>
        <fullName evidence="1">Ribbon-helix-helix domain-containing protein</fullName>
    </recommendedName>
</protein>
<dbReference type="STRING" id="295068.MAQ5080_02218"/>
<dbReference type="OrthoDB" id="5458732at2"/>
<dbReference type="RefSeq" id="WP_067210033.1">
    <property type="nucleotide sequence ID" value="NZ_FLOC01000012.1"/>
</dbReference>
<dbReference type="Pfam" id="PF13467">
    <property type="entry name" value="RHH_4"/>
    <property type="match status" value="1"/>
</dbReference>
<reference evidence="2 3" key="1">
    <citation type="submission" date="2016-06" db="EMBL/GenBank/DDBJ databases">
        <authorList>
            <person name="Kjaerup R.B."/>
            <person name="Dalgaard T.S."/>
            <person name="Juul-Madsen H.R."/>
        </authorList>
    </citation>
    <scope>NUCLEOTIDE SEQUENCE [LARGE SCALE GENOMIC DNA]</scope>
    <source>
        <strain evidence="2 3">CECT 5080</strain>
    </source>
</reference>
<dbReference type="InterPro" id="IPR027373">
    <property type="entry name" value="RHH_dom"/>
</dbReference>
<accession>A0A1A8TFU8</accession>
<dbReference type="Gene3D" id="1.10.3990.20">
    <property type="entry name" value="protein bp1543"/>
    <property type="match status" value="1"/>
</dbReference>
<name>A0A1A8TFU8_9GAMM</name>
<gene>
    <name evidence="2" type="ORF">MAQ5080_02218</name>
</gene>
<keyword evidence="3" id="KW-1185">Reference proteome</keyword>
<evidence type="ECO:0000259" key="1">
    <source>
        <dbReference type="Pfam" id="PF13467"/>
    </source>
</evidence>
<organism evidence="2 3">
    <name type="scientific">Marinomonas aquimarina</name>
    <dbReference type="NCBI Taxonomy" id="295068"/>
    <lineage>
        <taxon>Bacteria</taxon>
        <taxon>Pseudomonadati</taxon>
        <taxon>Pseudomonadota</taxon>
        <taxon>Gammaproteobacteria</taxon>
        <taxon>Oceanospirillales</taxon>
        <taxon>Oceanospirillaceae</taxon>
        <taxon>Marinomonas</taxon>
    </lineage>
</organism>
<sequence>MCKLFVNSDPSLWQNTTRSVRIDGMVTSIRLENIFWFTLEEIAQRDQLSLAQMIVKLNHEALAAGHDLDNFTSFLRVCAMRYLHLQTIGMLPASADISLASLNSERILEQEKRYFAAHQS</sequence>
<feature type="domain" description="Ribbon-helix-helix" evidence="1">
    <location>
        <begin position="16"/>
        <end position="83"/>
    </location>
</feature>
<dbReference type="EMBL" id="FLOC01000012">
    <property type="protein sequence ID" value="SBS32281.1"/>
    <property type="molecule type" value="Genomic_DNA"/>
</dbReference>
<evidence type="ECO:0000313" key="3">
    <source>
        <dbReference type="Proteomes" id="UP000092627"/>
    </source>
</evidence>
<dbReference type="AlphaFoldDB" id="A0A1A8TFU8"/>
<dbReference type="InterPro" id="IPR038268">
    <property type="entry name" value="RHH_sf"/>
</dbReference>